<dbReference type="SUPFAM" id="SSF48452">
    <property type="entry name" value="TPR-like"/>
    <property type="match status" value="3"/>
</dbReference>
<proteinExistence type="predicted"/>
<dbReference type="RefSeq" id="WP_013759075.1">
    <property type="nucleotide sequence ID" value="NC_015500.1"/>
</dbReference>
<dbReference type="InterPro" id="IPR019734">
    <property type="entry name" value="TPR_rpt"/>
</dbReference>
<dbReference type="STRING" id="906968.Trebr_1953"/>
<evidence type="ECO:0000313" key="3">
    <source>
        <dbReference type="Proteomes" id="UP000006546"/>
    </source>
</evidence>
<name>F4LJC6_TREBD</name>
<feature type="chain" id="PRO_5003317710" description="Tetratricopeptide TPR_1 repeat-containing protein" evidence="1">
    <location>
        <begin position="29"/>
        <end position="1046"/>
    </location>
</feature>
<dbReference type="Pfam" id="PF13174">
    <property type="entry name" value="TPR_6"/>
    <property type="match status" value="1"/>
</dbReference>
<gene>
    <name evidence="2" type="ordered locus">Trebr_1953</name>
</gene>
<dbReference type="eggNOG" id="COG1729">
    <property type="taxonomic scope" value="Bacteria"/>
</dbReference>
<dbReference type="EMBL" id="CP002696">
    <property type="protein sequence ID" value="AEE17371.1"/>
    <property type="molecule type" value="Genomic_DNA"/>
</dbReference>
<dbReference type="HOGENOM" id="CLU_307528_0_0_12"/>
<evidence type="ECO:0008006" key="4">
    <source>
        <dbReference type="Google" id="ProtNLM"/>
    </source>
</evidence>
<accession>F4LJC6</accession>
<dbReference type="AlphaFoldDB" id="F4LJC6"/>
<reference evidence="3" key="1">
    <citation type="submission" date="2011-04" db="EMBL/GenBank/DDBJ databases">
        <title>The complete genome of Treponema brennaborense DSM 12168.</title>
        <authorList>
            <person name="Lucas S."/>
            <person name="Han J."/>
            <person name="Lapidus A."/>
            <person name="Bruce D."/>
            <person name="Goodwin L."/>
            <person name="Pitluck S."/>
            <person name="Peters L."/>
            <person name="Kyrpides N."/>
            <person name="Mavromatis K."/>
            <person name="Ivanova N."/>
            <person name="Mikhailova N."/>
            <person name="Pagani I."/>
            <person name="Teshima H."/>
            <person name="Detter J.C."/>
            <person name="Tapia R."/>
            <person name="Han C."/>
            <person name="Land M."/>
            <person name="Hauser L."/>
            <person name="Markowitz V."/>
            <person name="Cheng J.-F."/>
            <person name="Hugenholtz P."/>
            <person name="Woyke T."/>
            <person name="Wu D."/>
            <person name="Gronow S."/>
            <person name="Wellnitz S."/>
            <person name="Brambilla E."/>
            <person name="Klenk H.-P."/>
            <person name="Eisen J.A."/>
        </authorList>
    </citation>
    <scope>NUCLEOTIDE SEQUENCE [LARGE SCALE GENOMIC DNA]</scope>
    <source>
        <strain evidence="3">DSM 12168 / CIP 105900 / DD5/3</strain>
    </source>
</reference>
<evidence type="ECO:0000256" key="1">
    <source>
        <dbReference type="SAM" id="SignalP"/>
    </source>
</evidence>
<keyword evidence="3" id="KW-1185">Reference proteome</keyword>
<sequence length="1046" mass="113040">MCRNRNTFLRFGLCALLFSAVFVPFLSAVPAAAPAGESEAYAELYAAYRGSFYPGVVRAAKEFETRYPRSILLPEVRVYAGESLFRLGRISEAEPMLTEAAAVFSETNKKDRFLKGTALYWLGRVSYSRNAFDRAAQEFSRSAALLAPEAKESVYAEDSPFFASLRYGARSCLKTGNAAYAAQAVPVLEYLWRASLPSGVFSETTVMLFAAYRACGSYDALIRAFGQLSLQSVSADVYGTLALQAAEAFTVKKDFSNAYSVYAGVVRTGVPSQAVIALQRAWELPLSADGSERAALLTDAGVRLHEYPQFLAEFRTRLGTDGFGRKNYRDAEADFTLSKQYLEAVSPSPDIRFLQTVNALYLTEIRFRTAAGVSEAARSESKRNGAVLSEAALSEAAAAAYAELSAFTASLEADSGVSADPMISAQLCRYACLSGNWKAARAHGSAVLSSAEQSLNDPLRTDTAYWYALAEMQSGNGAEAVRLLETYAFAANPAAETIVAENNAAENIVAEASYRLYANALFSSGQTDRAFTVYEKLSAADLLGGAGTLDYAKAALRAGMNARAYELAAGVSDDAEAPYIAALASINRRDWQTADTLFSVYLAEASDPLPYALFYQGYARYLLGRAEQAYASLTAFSAWNPSHALSLTADRIAAVCAVQMHQHVGASDTAWIGKAVGLAESIVKRSEAGAERESAVLFAAGVYDDAGAYEAALDLMKPYLSRQSPFGMNCRYRSALLLVKRKQYDEADALFADVERSFPTESLAEDASYRRGESYYTAEAYETAAGRFASYRRTYPRGKYADAASYFGADCFARIGQPDQAILLYESLLSSFPASTFAYGSLSALIPLYREKGEYAAALRCARAVLQRYGDQVEKSELSRHIAELELLVSGAAERTAVKLVEFEAAGKTSTAAGRKAGVELGELYLAAPATAPDGAALLEKIYTAVKKPSSGADSFAERDIAARCAYLLGTWNRAGGNYAEAAQYFLSAAEYYTLLDGELSARSLYGAAESFDSARRYADARRTVEVLRETFPDSVWAARAAAFGN</sequence>
<dbReference type="InterPro" id="IPR011990">
    <property type="entry name" value="TPR-like_helical_dom_sf"/>
</dbReference>
<dbReference type="Pfam" id="PF13432">
    <property type="entry name" value="TPR_16"/>
    <property type="match status" value="2"/>
</dbReference>
<dbReference type="KEGG" id="tbe:Trebr_1953"/>
<protein>
    <recommendedName>
        <fullName evidence="4">Tetratricopeptide TPR_1 repeat-containing protein</fullName>
    </recommendedName>
</protein>
<dbReference type="Proteomes" id="UP000006546">
    <property type="component" value="Chromosome"/>
</dbReference>
<dbReference type="Gene3D" id="1.25.40.10">
    <property type="entry name" value="Tetratricopeptide repeat domain"/>
    <property type="match status" value="4"/>
</dbReference>
<feature type="signal peptide" evidence="1">
    <location>
        <begin position="1"/>
        <end position="28"/>
    </location>
</feature>
<keyword evidence="1" id="KW-0732">Signal</keyword>
<evidence type="ECO:0000313" key="2">
    <source>
        <dbReference type="EMBL" id="AEE17371.1"/>
    </source>
</evidence>
<organism evidence="2 3">
    <name type="scientific">Treponema brennaborense (strain DSM 12168 / CIP 105900 / DD5/3)</name>
    <dbReference type="NCBI Taxonomy" id="906968"/>
    <lineage>
        <taxon>Bacteria</taxon>
        <taxon>Pseudomonadati</taxon>
        <taxon>Spirochaetota</taxon>
        <taxon>Spirochaetia</taxon>
        <taxon>Spirochaetales</taxon>
        <taxon>Treponemataceae</taxon>
        <taxon>Treponema</taxon>
    </lineage>
</organism>